<organism evidence="6 7">
    <name type="scientific">Rhodobacter ferrooxidans</name>
    <dbReference type="NCBI Taxonomy" id="371731"/>
    <lineage>
        <taxon>Bacteria</taxon>
        <taxon>Pseudomonadati</taxon>
        <taxon>Pseudomonadota</taxon>
        <taxon>Alphaproteobacteria</taxon>
        <taxon>Rhodobacterales</taxon>
        <taxon>Rhodobacter group</taxon>
        <taxon>Rhodobacter</taxon>
    </lineage>
</organism>
<dbReference type="FunFam" id="3.20.20.450:FF:000001">
    <property type="entry name" value="Cyclic di-GMP phosphodiesterase yahA"/>
    <property type="match status" value="1"/>
</dbReference>
<feature type="domain" description="EAL" evidence="4">
    <location>
        <begin position="594"/>
        <end position="848"/>
    </location>
</feature>
<dbReference type="eggNOG" id="COG5001">
    <property type="taxonomic scope" value="Bacteria"/>
</dbReference>
<dbReference type="SMART" id="SM00267">
    <property type="entry name" value="GGDEF"/>
    <property type="match status" value="1"/>
</dbReference>
<dbReference type="SUPFAM" id="SSF141868">
    <property type="entry name" value="EAL domain-like"/>
    <property type="match status" value="1"/>
</dbReference>
<dbReference type="Gene3D" id="3.30.70.270">
    <property type="match status" value="1"/>
</dbReference>
<reference evidence="6 7" key="1">
    <citation type="submission" date="2009-08" db="EMBL/GenBank/DDBJ databases">
        <title>The draft genome of Rhodobacter sp. SW2.</title>
        <authorList>
            <consortium name="US DOE Joint Genome Institute (JGI-PGF)"/>
            <person name="Lucas S."/>
            <person name="Copeland A."/>
            <person name="Lapidus A."/>
            <person name="Glavina del Rio T."/>
            <person name="Tice H."/>
            <person name="Bruce D."/>
            <person name="Goodwin L."/>
            <person name="Pitluck S."/>
            <person name="Larimer F."/>
            <person name="Land M.L."/>
            <person name="Hauser L."/>
            <person name="Emerson D."/>
        </authorList>
    </citation>
    <scope>NUCLEOTIDE SEQUENCE [LARGE SCALE GENOMIC DNA]</scope>
    <source>
        <strain evidence="6 7">SW2</strain>
    </source>
</reference>
<comment type="caution">
    <text evidence="6">The sequence shown here is derived from an EMBL/GenBank/DDBJ whole genome shotgun (WGS) entry which is preliminary data.</text>
</comment>
<evidence type="ECO:0000313" key="7">
    <source>
        <dbReference type="Proteomes" id="UP000010121"/>
    </source>
</evidence>
<dbReference type="InterPro" id="IPR029787">
    <property type="entry name" value="Nucleotide_cyclase"/>
</dbReference>
<dbReference type="Gene3D" id="3.30.450.20">
    <property type="entry name" value="PAS domain"/>
    <property type="match status" value="1"/>
</dbReference>
<keyword evidence="7" id="KW-1185">Reference proteome</keyword>
<dbReference type="PROSITE" id="PS50113">
    <property type="entry name" value="PAC"/>
    <property type="match status" value="1"/>
</dbReference>
<dbReference type="Pfam" id="PF00563">
    <property type="entry name" value="EAL"/>
    <property type="match status" value="1"/>
</dbReference>
<dbReference type="InterPro" id="IPR035919">
    <property type="entry name" value="EAL_sf"/>
</dbReference>
<dbReference type="PANTHER" id="PTHR44757">
    <property type="entry name" value="DIGUANYLATE CYCLASE DGCP"/>
    <property type="match status" value="1"/>
</dbReference>
<dbReference type="InterPro" id="IPR001633">
    <property type="entry name" value="EAL_dom"/>
</dbReference>
<proteinExistence type="predicted"/>
<dbReference type="PROSITE" id="PS50887">
    <property type="entry name" value="GGDEF"/>
    <property type="match status" value="1"/>
</dbReference>
<feature type="domain" description="PAS" evidence="2">
    <location>
        <begin position="306"/>
        <end position="336"/>
    </location>
</feature>
<dbReference type="SMART" id="SM00052">
    <property type="entry name" value="EAL"/>
    <property type="match status" value="1"/>
</dbReference>
<dbReference type="InterPro" id="IPR052155">
    <property type="entry name" value="Biofilm_reg_signaling"/>
</dbReference>
<dbReference type="EMBL" id="ACYY01000037">
    <property type="protein sequence ID" value="EEW23716.1"/>
    <property type="molecule type" value="Genomic_DNA"/>
</dbReference>
<dbReference type="Proteomes" id="UP000010121">
    <property type="component" value="Unassembled WGS sequence"/>
</dbReference>
<gene>
    <name evidence="6" type="ORF">Rsw2DRAFT_3343</name>
</gene>
<dbReference type="Gene3D" id="3.20.20.450">
    <property type="entry name" value="EAL domain"/>
    <property type="match status" value="1"/>
</dbReference>
<dbReference type="PANTHER" id="PTHR44757:SF2">
    <property type="entry name" value="BIOFILM ARCHITECTURE MAINTENANCE PROTEIN MBAA"/>
    <property type="match status" value="1"/>
</dbReference>
<dbReference type="CDD" id="cd01948">
    <property type="entry name" value="EAL"/>
    <property type="match status" value="1"/>
</dbReference>
<feature type="domain" description="GGDEF" evidence="5">
    <location>
        <begin position="446"/>
        <end position="585"/>
    </location>
</feature>
<dbReference type="Pfam" id="PF08448">
    <property type="entry name" value="PAS_4"/>
    <property type="match status" value="1"/>
</dbReference>
<feature type="domain" description="PAC" evidence="3">
    <location>
        <begin position="364"/>
        <end position="414"/>
    </location>
</feature>
<dbReference type="InterPro" id="IPR000014">
    <property type="entry name" value="PAS"/>
</dbReference>
<keyword evidence="1" id="KW-1133">Transmembrane helix</keyword>
<keyword evidence="1" id="KW-0812">Transmembrane</keyword>
<dbReference type="Pfam" id="PF00990">
    <property type="entry name" value="GGDEF"/>
    <property type="match status" value="1"/>
</dbReference>
<dbReference type="AlphaFoldDB" id="C8S5L4"/>
<protein>
    <submittedName>
        <fullName evidence="6">Diguanylate cyclase/phosphodiesterase with PAS/PAC sensor(S)</fullName>
    </submittedName>
</protein>
<dbReference type="InterPro" id="IPR013656">
    <property type="entry name" value="PAS_4"/>
</dbReference>
<feature type="transmembrane region" description="Helical" evidence="1">
    <location>
        <begin position="217"/>
        <end position="235"/>
    </location>
</feature>
<dbReference type="InterPro" id="IPR000160">
    <property type="entry name" value="GGDEF_dom"/>
</dbReference>
<dbReference type="InterPro" id="IPR043128">
    <property type="entry name" value="Rev_trsase/Diguanyl_cyclase"/>
</dbReference>
<name>C8S5L4_9RHOB</name>
<dbReference type="SUPFAM" id="SSF55073">
    <property type="entry name" value="Nucleotide cyclase"/>
    <property type="match status" value="1"/>
</dbReference>
<dbReference type="CDD" id="cd01949">
    <property type="entry name" value="GGDEF"/>
    <property type="match status" value="1"/>
</dbReference>
<evidence type="ECO:0000259" key="5">
    <source>
        <dbReference type="PROSITE" id="PS50887"/>
    </source>
</evidence>
<evidence type="ECO:0000259" key="4">
    <source>
        <dbReference type="PROSITE" id="PS50883"/>
    </source>
</evidence>
<dbReference type="CDD" id="cd00130">
    <property type="entry name" value="PAS"/>
    <property type="match status" value="1"/>
</dbReference>
<dbReference type="STRING" id="371731.Rsw2DRAFT_3343"/>
<sequence length="854" mass="94566">MLARAREIENYFVNLDLGMSRTYGLNLNLEFIDSFLRAHVGRRGERTDTAFRSIALYDEKGEILASTNPSAAWVPVRANSQGDTTEIDTANRTLRTSVDVLVKGRSRGTLVATADLSRLSVPLRPVLTMDHDLRFVVFKSGELIQIATGNAVNSLDLRTLLSELPDQRPSIFSTLPQNGQFSDMFLVAVDIPDSPFSLLTLKEKTELFSDINRDHTAAFLGVLALVILAATFVVFRMGLRAERLQTIYEMARKHQAALQHKNVELSAEISHRQIVEHDLKTKSEELDRTNENLKIAATAFESQEGMAVLDMGGRILRVNAALARLMGCEPNSLLGRLFEEMIVDEEAGGLGLNTALREGCPWKGDVRTKAVSAAGASLWFTLSPVMSDKGLPTSMIGTFYDVSDRRKAERQIKRLAFYDQLTGLPNRHLATDRTIQAMRTNAQSGEFGALLFIDLDQFKRLNDTLGHDVGDKLLKAVADRISRRLGGDSTVARFGGDEFVVLLPTLKTVIERDAALLAEHAAELVLRIFKQPFQLEGYEHNCSTSIGIALFSAPLETFDDILKRADIAMYEAKGAGGNVIRFFDPEMQRVVREEVSLDADLRTAVDRGEFEFHLQPQINRFGTVVGAEVLLRWPHPVRGLVSPGVFIPIAEKSGLIVPLGNWVLDCAAKVLSNWAAKELFSDINLSINVSANQLHSEDFVETVLGAIERHGARPRRLKLEITESLLVNNLDDAIRKMTALQQHEILFSLDDFGTGYSSLSYLKQLPLDQLKIDRSFVSDLPQNKNDAAIAEMIVALGRTLGLHVIAEGVETEEQKGFLEGIGCDQFQGYLFGVPMPLDQFEEFVSALGSVSHMA</sequence>
<evidence type="ECO:0000313" key="6">
    <source>
        <dbReference type="EMBL" id="EEW23716.1"/>
    </source>
</evidence>
<evidence type="ECO:0000256" key="1">
    <source>
        <dbReference type="SAM" id="Phobius"/>
    </source>
</evidence>
<keyword evidence="1" id="KW-0472">Membrane</keyword>
<dbReference type="SUPFAM" id="SSF55785">
    <property type="entry name" value="PYP-like sensor domain (PAS domain)"/>
    <property type="match status" value="1"/>
</dbReference>
<evidence type="ECO:0000259" key="2">
    <source>
        <dbReference type="PROSITE" id="PS50112"/>
    </source>
</evidence>
<dbReference type="InterPro" id="IPR035965">
    <property type="entry name" value="PAS-like_dom_sf"/>
</dbReference>
<evidence type="ECO:0000259" key="3">
    <source>
        <dbReference type="PROSITE" id="PS50113"/>
    </source>
</evidence>
<dbReference type="RefSeq" id="WP_008033124.1">
    <property type="nucleotide sequence ID" value="NZ_ACYY01000037.1"/>
</dbReference>
<dbReference type="NCBIfam" id="TIGR00229">
    <property type="entry name" value="sensory_box"/>
    <property type="match status" value="1"/>
</dbReference>
<dbReference type="NCBIfam" id="TIGR00254">
    <property type="entry name" value="GGDEF"/>
    <property type="match status" value="1"/>
</dbReference>
<dbReference type="PROSITE" id="PS50883">
    <property type="entry name" value="EAL"/>
    <property type="match status" value="1"/>
</dbReference>
<dbReference type="InterPro" id="IPR000700">
    <property type="entry name" value="PAS-assoc_C"/>
</dbReference>
<dbReference type="PROSITE" id="PS50112">
    <property type="entry name" value="PAS"/>
    <property type="match status" value="1"/>
</dbReference>
<accession>C8S5L4</accession>